<name>A0A6J6CKR4_9ZZZZ</name>
<dbReference type="AlphaFoldDB" id="A0A6J6CKR4"/>
<reference evidence="1" key="1">
    <citation type="submission" date="2020-05" db="EMBL/GenBank/DDBJ databases">
        <authorList>
            <person name="Chiriac C."/>
            <person name="Salcher M."/>
            <person name="Ghai R."/>
            <person name="Kavagutti S V."/>
        </authorList>
    </citation>
    <scope>NUCLEOTIDE SEQUENCE</scope>
</reference>
<gene>
    <name evidence="1" type="ORF">UFOPK1358_01692</name>
</gene>
<dbReference type="AntiFam" id="ANF00080">
    <property type="entry name" value="Shadow ORF (opposite dnaE)"/>
</dbReference>
<sequence>MLFKACIQGRVSAHHQSGHGLGYFVANGIGLTKDSGGISHGGSSLDGREGHDLSNPVSAVAFGGVTDHLIAVAGVEVHIDIRHGHPAGIQETFKQQIVFDWIKVGNPQAVRNCAACC</sequence>
<evidence type="ECO:0000313" key="1">
    <source>
        <dbReference type="EMBL" id="CAB4552092.1"/>
    </source>
</evidence>
<protein>
    <submittedName>
        <fullName evidence="1">Unannotated protein</fullName>
    </submittedName>
</protein>
<accession>A0A6J6CKR4</accession>
<proteinExistence type="predicted"/>
<organism evidence="1">
    <name type="scientific">freshwater metagenome</name>
    <dbReference type="NCBI Taxonomy" id="449393"/>
    <lineage>
        <taxon>unclassified sequences</taxon>
        <taxon>metagenomes</taxon>
        <taxon>ecological metagenomes</taxon>
    </lineage>
</organism>
<dbReference type="EMBL" id="CAEZSF010000210">
    <property type="protein sequence ID" value="CAB4552092.1"/>
    <property type="molecule type" value="Genomic_DNA"/>
</dbReference>